<evidence type="ECO:0000259" key="1">
    <source>
        <dbReference type="Pfam" id="PF09361"/>
    </source>
</evidence>
<evidence type="ECO:0000313" key="2">
    <source>
        <dbReference type="EMBL" id="MCS0658222.1"/>
    </source>
</evidence>
<dbReference type="InterPro" id="IPR018968">
    <property type="entry name" value="Phasin"/>
</dbReference>
<reference evidence="2 3" key="1">
    <citation type="submission" date="2022-08" db="EMBL/GenBank/DDBJ databases">
        <title>Reclassification of Massilia species as members of the genera Telluria, Duganella, Pseudoduganella, Mokoshia gen. nov. and Zemynaea gen. nov. using orthogonal and non-orthogonal genome-based approaches.</title>
        <authorList>
            <person name="Bowman J.P."/>
        </authorList>
    </citation>
    <scope>NUCLEOTIDE SEQUENCE [LARGE SCALE GENOMIC DNA]</scope>
    <source>
        <strain evidence="2 3">JCM 31606</strain>
    </source>
</reference>
<evidence type="ECO:0000313" key="3">
    <source>
        <dbReference type="Proteomes" id="UP001204621"/>
    </source>
</evidence>
<organism evidence="2 3">
    <name type="scientific">Massilia terrae</name>
    <dbReference type="NCBI Taxonomy" id="1811224"/>
    <lineage>
        <taxon>Bacteria</taxon>
        <taxon>Pseudomonadati</taxon>
        <taxon>Pseudomonadota</taxon>
        <taxon>Betaproteobacteria</taxon>
        <taxon>Burkholderiales</taxon>
        <taxon>Oxalobacteraceae</taxon>
        <taxon>Telluria group</taxon>
        <taxon>Massilia</taxon>
    </lineage>
</organism>
<dbReference type="NCBIfam" id="TIGR01841">
    <property type="entry name" value="phasin"/>
    <property type="match status" value="1"/>
</dbReference>
<feature type="domain" description="Phasin" evidence="1">
    <location>
        <begin position="6"/>
        <end position="109"/>
    </location>
</feature>
<dbReference type="InterPro" id="IPR010127">
    <property type="entry name" value="Phasin_subfam-1"/>
</dbReference>
<proteinExistence type="predicted"/>
<comment type="caution">
    <text evidence="2">The sequence shown here is derived from an EMBL/GenBank/DDBJ whole genome shotgun (WGS) entry which is preliminary data.</text>
</comment>
<dbReference type="RefSeq" id="WP_258811410.1">
    <property type="nucleotide sequence ID" value="NZ_JANUGU010000002.1"/>
</dbReference>
<dbReference type="EMBL" id="JANUGU010000002">
    <property type="protein sequence ID" value="MCS0658222.1"/>
    <property type="molecule type" value="Genomic_DNA"/>
</dbReference>
<gene>
    <name evidence="2" type="primary">phaP</name>
    <name evidence="2" type="ORF">NX778_09115</name>
</gene>
<keyword evidence="3" id="KW-1185">Reference proteome</keyword>
<dbReference type="Proteomes" id="UP001204621">
    <property type="component" value="Unassembled WGS sequence"/>
</dbReference>
<sequence length="187" mass="19640">MFAIPEQFSNATKANFESHFALMSSLTSKTFEGMEKLVDLNISAAKATLEESSATARQLLQAKDPQEFFSLSAAQAQPTAEKALSYGRQLASIAAGTGAEFSKAAEDQIVEANRKVISLVDEVSKNAPAGSESFVAAVKTAISNANAGYEQFSKTAKQAVEAMETNFNAAVNQFGQASRKATAAAAA</sequence>
<name>A0ABT2CW93_9BURK</name>
<dbReference type="Pfam" id="PF09361">
    <property type="entry name" value="Phasin_2"/>
    <property type="match status" value="1"/>
</dbReference>
<protein>
    <submittedName>
        <fullName evidence="2">TIGR01841 family phasin</fullName>
    </submittedName>
</protein>
<accession>A0ABT2CW93</accession>